<comment type="similarity">
    <text evidence="2">Belongs to the SUA5 family.</text>
</comment>
<dbReference type="EC" id="2.7.7.87" evidence="3"/>
<protein>
    <recommendedName>
        <fullName evidence="10">L-threonylcarbamoyladenylate synthase</fullName>
        <ecNumber evidence="3">2.7.7.87</ecNumber>
    </recommendedName>
    <alternativeName>
        <fullName evidence="10">L-threonylcarbamoyladenylate synthase</fullName>
    </alternativeName>
</protein>
<sequence length="315" mass="32915">MSPVFDCTVPESRGEGISTAAEAIFRGECVVLPTDTVYGVAADAFNPTAVAQLLEAKGRGRDMPPPVLIPSRQTVDGLAMSVPSYAGRLMDAFWPGGLTLVFRAQQSLAWDLGDTNGTVGLRMPDDEIALALLESTGPLAVSSANRTGKPSATTVTEAGFMLGHFVDIYLDGGTRGSDTSSTILDCTKADPIVLREGAVGNEELQKVLGDVELITGRAINSPVDEPVDEPLAEPVDEPANGPVDLVKGSDDSTDLDEVGDESADLDELADGPDDAISPNPADDNEIHSSADVPDAPPTLGEQWHETSPTTTSDDE</sequence>
<evidence type="ECO:0000256" key="4">
    <source>
        <dbReference type="ARBA" id="ARBA00022490"/>
    </source>
</evidence>
<comment type="subcellular location">
    <subcellularLocation>
        <location evidence="1">Cytoplasm</location>
    </subcellularLocation>
</comment>
<keyword evidence="15" id="KW-1185">Reference proteome</keyword>
<evidence type="ECO:0000256" key="12">
    <source>
        <dbReference type="SAM" id="MobiDB-lite"/>
    </source>
</evidence>
<comment type="catalytic activity">
    <reaction evidence="11">
        <text>L-threonine + hydrogencarbonate + ATP = L-threonylcarbamoyladenylate + diphosphate + H2O</text>
        <dbReference type="Rhea" id="RHEA:36407"/>
        <dbReference type="ChEBI" id="CHEBI:15377"/>
        <dbReference type="ChEBI" id="CHEBI:17544"/>
        <dbReference type="ChEBI" id="CHEBI:30616"/>
        <dbReference type="ChEBI" id="CHEBI:33019"/>
        <dbReference type="ChEBI" id="CHEBI:57926"/>
        <dbReference type="ChEBI" id="CHEBI:73682"/>
        <dbReference type="EC" id="2.7.7.87"/>
    </reaction>
</comment>
<evidence type="ECO:0000256" key="6">
    <source>
        <dbReference type="ARBA" id="ARBA00022694"/>
    </source>
</evidence>
<name>A0ABW2AFW8_9MICO</name>
<keyword evidence="7 14" id="KW-0548">Nucleotidyltransferase</keyword>
<dbReference type="PANTHER" id="PTHR17490:SF16">
    <property type="entry name" value="THREONYLCARBAMOYL-AMP SYNTHASE"/>
    <property type="match status" value="1"/>
</dbReference>
<dbReference type="Pfam" id="PF01300">
    <property type="entry name" value="Sua5_yciO_yrdC"/>
    <property type="match status" value="1"/>
</dbReference>
<keyword evidence="4" id="KW-0963">Cytoplasm</keyword>
<dbReference type="RefSeq" id="WP_382401279.1">
    <property type="nucleotide sequence ID" value="NZ_JBHSWH010000001.1"/>
</dbReference>
<evidence type="ECO:0000256" key="3">
    <source>
        <dbReference type="ARBA" id="ARBA00012584"/>
    </source>
</evidence>
<dbReference type="InterPro" id="IPR050156">
    <property type="entry name" value="TC-AMP_synthase_SUA5"/>
</dbReference>
<accession>A0ABW2AFW8</accession>
<organism evidence="14 15">
    <name type="scientific">Flexivirga alba</name>
    <dbReference type="NCBI Taxonomy" id="702742"/>
    <lineage>
        <taxon>Bacteria</taxon>
        <taxon>Bacillati</taxon>
        <taxon>Actinomycetota</taxon>
        <taxon>Actinomycetes</taxon>
        <taxon>Micrococcales</taxon>
        <taxon>Dermacoccaceae</taxon>
        <taxon>Flexivirga</taxon>
    </lineage>
</organism>
<keyword evidence="8" id="KW-0547">Nucleotide-binding</keyword>
<dbReference type="InterPro" id="IPR006070">
    <property type="entry name" value="Sua5-like_dom"/>
</dbReference>
<evidence type="ECO:0000313" key="14">
    <source>
        <dbReference type="EMBL" id="MFC6705808.1"/>
    </source>
</evidence>
<feature type="compositionally biased region" description="Acidic residues" evidence="12">
    <location>
        <begin position="225"/>
        <end position="236"/>
    </location>
</feature>
<dbReference type="GO" id="GO:0061710">
    <property type="term" value="F:L-threonylcarbamoyladenylate synthase"/>
    <property type="evidence" value="ECO:0007669"/>
    <property type="project" value="UniProtKB-EC"/>
</dbReference>
<dbReference type="PANTHER" id="PTHR17490">
    <property type="entry name" value="SUA5"/>
    <property type="match status" value="1"/>
</dbReference>
<evidence type="ECO:0000256" key="1">
    <source>
        <dbReference type="ARBA" id="ARBA00004496"/>
    </source>
</evidence>
<evidence type="ECO:0000256" key="5">
    <source>
        <dbReference type="ARBA" id="ARBA00022679"/>
    </source>
</evidence>
<keyword evidence="9" id="KW-0067">ATP-binding</keyword>
<evidence type="ECO:0000256" key="2">
    <source>
        <dbReference type="ARBA" id="ARBA00007663"/>
    </source>
</evidence>
<proteinExistence type="inferred from homology"/>
<evidence type="ECO:0000256" key="9">
    <source>
        <dbReference type="ARBA" id="ARBA00022840"/>
    </source>
</evidence>
<dbReference type="Proteomes" id="UP001596298">
    <property type="component" value="Unassembled WGS sequence"/>
</dbReference>
<feature type="compositionally biased region" description="Polar residues" evidence="12">
    <location>
        <begin position="305"/>
        <end position="315"/>
    </location>
</feature>
<keyword evidence="6" id="KW-0819">tRNA processing</keyword>
<evidence type="ECO:0000313" key="15">
    <source>
        <dbReference type="Proteomes" id="UP001596298"/>
    </source>
</evidence>
<keyword evidence="5 14" id="KW-0808">Transferase</keyword>
<comment type="caution">
    <text evidence="14">The sequence shown here is derived from an EMBL/GenBank/DDBJ whole genome shotgun (WGS) entry which is preliminary data.</text>
</comment>
<evidence type="ECO:0000256" key="10">
    <source>
        <dbReference type="ARBA" id="ARBA00029774"/>
    </source>
</evidence>
<dbReference type="Gene3D" id="3.90.870.10">
    <property type="entry name" value="DHBP synthase"/>
    <property type="match status" value="1"/>
</dbReference>
<gene>
    <name evidence="14" type="ORF">ACFQDH_11160</name>
</gene>
<evidence type="ECO:0000256" key="7">
    <source>
        <dbReference type="ARBA" id="ARBA00022695"/>
    </source>
</evidence>
<evidence type="ECO:0000256" key="8">
    <source>
        <dbReference type="ARBA" id="ARBA00022741"/>
    </source>
</evidence>
<dbReference type="SUPFAM" id="SSF55821">
    <property type="entry name" value="YrdC/RibB"/>
    <property type="match status" value="1"/>
</dbReference>
<feature type="domain" description="YrdC-like" evidence="13">
    <location>
        <begin position="14"/>
        <end position="199"/>
    </location>
</feature>
<feature type="compositionally biased region" description="Acidic residues" evidence="12">
    <location>
        <begin position="251"/>
        <end position="273"/>
    </location>
</feature>
<evidence type="ECO:0000256" key="11">
    <source>
        <dbReference type="ARBA" id="ARBA00048366"/>
    </source>
</evidence>
<dbReference type="PROSITE" id="PS51163">
    <property type="entry name" value="YRDC"/>
    <property type="match status" value="1"/>
</dbReference>
<evidence type="ECO:0000259" key="13">
    <source>
        <dbReference type="PROSITE" id="PS51163"/>
    </source>
</evidence>
<reference evidence="15" key="1">
    <citation type="journal article" date="2019" name="Int. J. Syst. Evol. Microbiol.">
        <title>The Global Catalogue of Microorganisms (GCM) 10K type strain sequencing project: providing services to taxonomists for standard genome sequencing and annotation.</title>
        <authorList>
            <consortium name="The Broad Institute Genomics Platform"/>
            <consortium name="The Broad Institute Genome Sequencing Center for Infectious Disease"/>
            <person name="Wu L."/>
            <person name="Ma J."/>
        </authorList>
    </citation>
    <scope>NUCLEOTIDE SEQUENCE [LARGE SCALE GENOMIC DNA]</scope>
    <source>
        <strain evidence="15">CCUG 58127</strain>
    </source>
</reference>
<dbReference type="EMBL" id="JBHSWH010000001">
    <property type="protein sequence ID" value="MFC6705808.1"/>
    <property type="molecule type" value="Genomic_DNA"/>
</dbReference>
<dbReference type="NCBIfam" id="TIGR00057">
    <property type="entry name" value="L-threonylcarbamoyladenylate synthase"/>
    <property type="match status" value="1"/>
</dbReference>
<feature type="region of interest" description="Disordered" evidence="12">
    <location>
        <begin position="219"/>
        <end position="315"/>
    </location>
</feature>
<dbReference type="InterPro" id="IPR017945">
    <property type="entry name" value="DHBP_synth_RibB-like_a/b_dom"/>
</dbReference>